<evidence type="ECO:0000313" key="2">
    <source>
        <dbReference type="Proteomes" id="UP000814033"/>
    </source>
</evidence>
<evidence type="ECO:0000313" key="1">
    <source>
        <dbReference type="EMBL" id="KAI0042495.1"/>
    </source>
</evidence>
<dbReference type="Proteomes" id="UP000814033">
    <property type="component" value="Unassembled WGS sequence"/>
</dbReference>
<keyword evidence="2" id="KW-1185">Reference proteome</keyword>
<reference evidence="1" key="2">
    <citation type="journal article" date="2022" name="New Phytol.">
        <title>Evolutionary transition to the ectomycorrhizal habit in the genomes of a hyperdiverse lineage of mushroom-forming fungi.</title>
        <authorList>
            <person name="Looney B."/>
            <person name="Miyauchi S."/>
            <person name="Morin E."/>
            <person name="Drula E."/>
            <person name="Courty P.E."/>
            <person name="Kohler A."/>
            <person name="Kuo A."/>
            <person name="LaButti K."/>
            <person name="Pangilinan J."/>
            <person name="Lipzen A."/>
            <person name="Riley R."/>
            <person name="Andreopoulos W."/>
            <person name="He G."/>
            <person name="Johnson J."/>
            <person name="Nolan M."/>
            <person name="Tritt A."/>
            <person name="Barry K.W."/>
            <person name="Grigoriev I.V."/>
            <person name="Nagy L.G."/>
            <person name="Hibbett D."/>
            <person name="Henrissat B."/>
            <person name="Matheny P.B."/>
            <person name="Labbe J."/>
            <person name="Martin F.M."/>
        </authorList>
    </citation>
    <scope>NUCLEOTIDE SEQUENCE</scope>
    <source>
        <strain evidence="1">FP105234-sp</strain>
    </source>
</reference>
<proteinExistence type="predicted"/>
<name>A0ACB8RFX4_9AGAM</name>
<sequence length="1079" mass="118302">MHWTFSVLSISLAGSRHRAECIISVSVDTHNAFRELNPLFTGVPALPRGPATKSQGNATNDRRMNHSTQVNQHAALLSQTPAPDVRPPTRNAAKTRRPRTAAPDSDSGSLFAAAAPTASASATSALASVEPGSVDVLVGLMPFMSPNLPRCEADNMAPPFAFDTTDLGELQRRLEEVGLIIPVTLPVHGSVWETMDDQIRAHCEKHSFVLPPRPRHPNARGRGQPPRYADSLPWMVMGMTKPSKNEGMRRLLPTQHHDSPQDFTYKGLFTYNKTSYTKVSSQLATSAIDRFLFVGPRFGNVRGPISFAVMDHRLFTEPNFTHMAAPHRCFPTHVLETVFPDLSPQCLPDCVRDADRGELASPSLPPPMPIDLPSPAMSDDDLPERLTAQAPRLDAASSPPPAVVPARRPRPVSANAADEFLSASTSMSDRNVRARPSNTAADSLYSAETLATLRCLRATYVNVDDARPRHAAVQGLSGSASTTTSDHNVRAQPSNAAADSLYSDETLATLRSLRATYVDHDEGSRTGASNAIPSSAPSGSVVAPQHTDVIDLTGGEEEQEQKAVITGGVTPVMQGLAAAAALPPLLSRLSEPEPYTTSGVAAMSLRVMRWANHAREVLRGSAADPPFLLQAPTVDAGARALNDFIAWHVTAPVERTSSSFHAMLSAVHHDVRMSDVPLQRIFSATSHWEIGDGFGPGPRMAVLRQAVLLCTHRVNFWRKSHDSFVPDLYPSDQIIPERQRAFRLFGVLSFIYMVLTEIGPDPISPFFFQYIVDGRSAFTIDAAFISELHPPSLTVLTPWTMWRETPSYPISTTSTLGTLLAEAGISVGLFAEGMDDRTRAGLETSLLCYVLFGQLDPSHHPDFIAFAAGFNQMGGMEGTLGTAKPVLVHMFNRRVRRPEQVTQLLTFKSAYTQEDKENPPTEVIRQDLEYEDQFKDCLIAFLKGSGLPQHSFMDDFFEQQGQHLRVIPGDPATIRARCFLQAMTGADLLPRGYVENSKPLKIKFSHNRDHATKHTDEPKPIHWGSCFNDAAVCITAPLRNLLDEEVVAGQATYFDVWMYQPLMLLQKPEMDSFEGERYV</sequence>
<organism evidence="1 2">
    <name type="scientific">Auriscalpium vulgare</name>
    <dbReference type="NCBI Taxonomy" id="40419"/>
    <lineage>
        <taxon>Eukaryota</taxon>
        <taxon>Fungi</taxon>
        <taxon>Dikarya</taxon>
        <taxon>Basidiomycota</taxon>
        <taxon>Agaricomycotina</taxon>
        <taxon>Agaricomycetes</taxon>
        <taxon>Russulales</taxon>
        <taxon>Auriscalpiaceae</taxon>
        <taxon>Auriscalpium</taxon>
    </lineage>
</organism>
<comment type="caution">
    <text evidence="1">The sequence shown here is derived from an EMBL/GenBank/DDBJ whole genome shotgun (WGS) entry which is preliminary data.</text>
</comment>
<dbReference type="EMBL" id="MU276063">
    <property type="protein sequence ID" value="KAI0042495.1"/>
    <property type="molecule type" value="Genomic_DNA"/>
</dbReference>
<reference evidence="1" key="1">
    <citation type="submission" date="2021-02" db="EMBL/GenBank/DDBJ databases">
        <authorList>
            <consortium name="DOE Joint Genome Institute"/>
            <person name="Ahrendt S."/>
            <person name="Looney B.P."/>
            <person name="Miyauchi S."/>
            <person name="Morin E."/>
            <person name="Drula E."/>
            <person name="Courty P.E."/>
            <person name="Chicoki N."/>
            <person name="Fauchery L."/>
            <person name="Kohler A."/>
            <person name="Kuo A."/>
            <person name="Labutti K."/>
            <person name="Pangilinan J."/>
            <person name="Lipzen A."/>
            <person name="Riley R."/>
            <person name="Andreopoulos W."/>
            <person name="He G."/>
            <person name="Johnson J."/>
            <person name="Barry K.W."/>
            <person name="Grigoriev I.V."/>
            <person name="Nagy L."/>
            <person name="Hibbett D."/>
            <person name="Henrissat B."/>
            <person name="Matheny P.B."/>
            <person name="Labbe J."/>
            <person name="Martin F."/>
        </authorList>
    </citation>
    <scope>NUCLEOTIDE SEQUENCE</scope>
    <source>
        <strain evidence="1">FP105234-sp</strain>
    </source>
</reference>
<protein>
    <submittedName>
        <fullName evidence="1">Uncharacterized protein</fullName>
    </submittedName>
</protein>
<accession>A0ACB8RFX4</accession>
<gene>
    <name evidence="1" type="ORF">FA95DRAFT_1564265</name>
</gene>